<dbReference type="SMART" id="SM00382">
    <property type="entry name" value="AAA"/>
    <property type="match status" value="1"/>
</dbReference>
<reference evidence="6 8" key="1">
    <citation type="submission" date="2016-10" db="EMBL/GenBank/DDBJ databases">
        <title>Complete Genome Sequence of Acetogen Clostridium formicoaceticum ATCC 27076.</title>
        <authorList>
            <person name="Bao T."/>
            <person name="Cheng C."/>
            <person name="Zhao J."/>
            <person name="Yang S.-T."/>
            <person name="Wang J."/>
            <person name="Wang M."/>
        </authorList>
    </citation>
    <scope>NUCLEOTIDE SEQUENCE [LARGE SCALE GENOMIC DNA]</scope>
    <source>
        <strain evidence="6 8">ATCC 27076</strain>
    </source>
</reference>
<evidence type="ECO:0000256" key="2">
    <source>
        <dbReference type="ARBA" id="ARBA00022448"/>
    </source>
</evidence>
<dbReference type="PROSITE" id="PS00211">
    <property type="entry name" value="ABC_TRANSPORTER_1"/>
    <property type="match status" value="1"/>
</dbReference>
<accession>A0AAC9WHG4</accession>
<keyword evidence="2" id="KW-0813">Transport</keyword>
<dbReference type="AlphaFoldDB" id="A0AAC9WHG4"/>
<evidence type="ECO:0000259" key="5">
    <source>
        <dbReference type="PROSITE" id="PS50893"/>
    </source>
</evidence>
<dbReference type="Gene3D" id="3.40.50.300">
    <property type="entry name" value="P-loop containing nucleotide triphosphate hydrolases"/>
    <property type="match status" value="1"/>
</dbReference>
<dbReference type="EMBL" id="CP017603">
    <property type="protein sequence ID" value="AOY74585.1"/>
    <property type="molecule type" value="Genomic_DNA"/>
</dbReference>
<evidence type="ECO:0000313" key="7">
    <source>
        <dbReference type="EMBL" id="ARE88948.1"/>
    </source>
</evidence>
<dbReference type="Pfam" id="PF00005">
    <property type="entry name" value="ABC_tran"/>
    <property type="match status" value="1"/>
</dbReference>
<dbReference type="KEGG" id="cfm:BJL90_00615"/>
<evidence type="ECO:0000256" key="3">
    <source>
        <dbReference type="ARBA" id="ARBA00022741"/>
    </source>
</evidence>
<gene>
    <name evidence="7" type="primary">oppF_4</name>
    <name evidence="6" type="ORF">BJL90_00615</name>
    <name evidence="7" type="ORF">CLFO_33540</name>
</gene>
<dbReference type="PANTHER" id="PTHR43776">
    <property type="entry name" value="TRANSPORT ATP-BINDING PROTEIN"/>
    <property type="match status" value="1"/>
</dbReference>
<dbReference type="SUPFAM" id="SSF52540">
    <property type="entry name" value="P-loop containing nucleoside triphosphate hydrolases"/>
    <property type="match status" value="1"/>
</dbReference>
<dbReference type="RefSeq" id="WP_070963388.1">
    <property type="nucleotide sequence ID" value="NZ_CP017603.1"/>
</dbReference>
<dbReference type="InterPro" id="IPR003439">
    <property type="entry name" value="ABC_transporter-like_ATP-bd"/>
</dbReference>
<dbReference type="InterPro" id="IPR027417">
    <property type="entry name" value="P-loop_NTPase"/>
</dbReference>
<dbReference type="GO" id="GO:0016887">
    <property type="term" value="F:ATP hydrolysis activity"/>
    <property type="evidence" value="ECO:0007669"/>
    <property type="project" value="InterPro"/>
</dbReference>
<dbReference type="Proteomes" id="UP000177894">
    <property type="component" value="Chromosome"/>
</dbReference>
<evidence type="ECO:0000313" key="8">
    <source>
        <dbReference type="Proteomes" id="UP000177894"/>
    </source>
</evidence>
<dbReference type="InterPro" id="IPR017871">
    <property type="entry name" value="ABC_transporter-like_CS"/>
</dbReference>
<sequence>MLEVKQVYKTYRKSGFFSRKRQQILSDVTIEMRKGECLGIVGESGSGKSTLGRIILGIEKPDGGEVLYFGKKVNDRKVRLGHISAVFQDYTSSFNPHFTVYEVICEPIMLQAKNRREDMEVKVVDLLYRVGLDESYLKKYSHELSGGEAQRVCIARAISTNPDFLLLDEAVSSLDVSVQTQILKLLSQLKNEMNISYLFITHDIQSVTYLCDRVIFFNEGRVVEQVNIENLSQVQNDYSKRLLSAVIAF</sequence>
<dbReference type="CDD" id="cd03257">
    <property type="entry name" value="ABC_NikE_OppD_transporters"/>
    <property type="match status" value="1"/>
</dbReference>
<keyword evidence="3" id="KW-0547">Nucleotide-binding</keyword>
<keyword evidence="8" id="KW-1185">Reference proteome</keyword>
<evidence type="ECO:0000313" key="6">
    <source>
        <dbReference type="EMBL" id="AOY74585.1"/>
    </source>
</evidence>
<dbReference type="PANTHER" id="PTHR43776:SF7">
    <property type="entry name" value="D,D-DIPEPTIDE TRANSPORT ATP-BINDING PROTEIN DDPF-RELATED"/>
    <property type="match status" value="1"/>
</dbReference>
<name>A0AAC9WHG4_9CLOT</name>
<reference evidence="7 9" key="2">
    <citation type="submission" date="2017-03" db="EMBL/GenBank/DDBJ databases">
        <title>Complete sequence of Clostridium formicaceticum DSM 92.</title>
        <authorList>
            <person name="Poehlein A."/>
            <person name="Karl M."/>
            <person name="Bengelsdorf F.R."/>
            <person name="Duerre P."/>
            <person name="Daniel R."/>
        </authorList>
    </citation>
    <scope>NUCLEOTIDE SEQUENCE [LARGE SCALE GENOMIC DNA]</scope>
    <source>
        <strain evidence="7 9">DSM 92</strain>
    </source>
</reference>
<feature type="domain" description="ABC transporter" evidence="5">
    <location>
        <begin position="2"/>
        <end position="244"/>
    </location>
</feature>
<protein>
    <submittedName>
        <fullName evidence="7">Oligopeptide transport ATP-binding protein OppF</fullName>
    </submittedName>
    <submittedName>
        <fullName evidence="6">Peptide ABC transporter ATP-binding protein</fullName>
    </submittedName>
</protein>
<proteinExistence type="inferred from homology"/>
<dbReference type="InterPro" id="IPR050319">
    <property type="entry name" value="ABC_transp_ATP-bind"/>
</dbReference>
<evidence type="ECO:0000256" key="4">
    <source>
        <dbReference type="ARBA" id="ARBA00022840"/>
    </source>
</evidence>
<dbReference type="GO" id="GO:0005524">
    <property type="term" value="F:ATP binding"/>
    <property type="evidence" value="ECO:0007669"/>
    <property type="project" value="UniProtKB-KW"/>
</dbReference>
<keyword evidence="4 7" id="KW-0067">ATP-binding</keyword>
<comment type="similarity">
    <text evidence="1">Belongs to the ABC transporter superfamily.</text>
</comment>
<dbReference type="PROSITE" id="PS50893">
    <property type="entry name" value="ABC_TRANSPORTER_2"/>
    <property type="match status" value="1"/>
</dbReference>
<evidence type="ECO:0000313" key="9">
    <source>
        <dbReference type="Proteomes" id="UP000192478"/>
    </source>
</evidence>
<dbReference type="GO" id="GO:0055085">
    <property type="term" value="P:transmembrane transport"/>
    <property type="evidence" value="ECO:0007669"/>
    <property type="project" value="UniProtKB-ARBA"/>
</dbReference>
<dbReference type="Proteomes" id="UP000192478">
    <property type="component" value="Chromosome"/>
</dbReference>
<dbReference type="EMBL" id="CP020559">
    <property type="protein sequence ID" value="ARE88948.1"/>
    <property type="molecule type" value="Genomic_DNA"/>
</dbReference>
<evidence type="ECO:0000256" key="1">
    <source>
        <dbReference type="ARBA" id="ARBA00005417"/>
    </source>
</evidence>
<dbReference type="InterPro" id="IPR003593">
    <property type="entry name" value="AAA+_ATPase"/>
</dbReference>
<organism evidence="7 9">
    <name type="scientific">Clostridium formicaceticum</name>
    <dbReference type="NCBI Taxonomy" id="1497"/>
    <lineage>
        <taxon>Bacteria</taxon>
        <taxon>Bacillati</taxon>
        <taxon>Bacillota</taxon>
        <taxon>Clostridia</taxon>
        <taxon>Eubacteriales</taxon>
        <taxon>Clostridiaceae</taxon>
        <taxon>Clostridium</taxon>
    </lineage>
</organism>